<evidence type="ECO:0000313" key="3">
    <source>
        <dbReference type="EMBL" id="MFD2184394.1"/>
    </source>
</evidence>
<dbReference type="Pfam" id="PF23552">
    <property type="entry name" value="ParB_C"/>
    <property type="match status" value="1"/>
</dbReference>
<dbReference type="EMBL" id="JBHUIW010000027">
    <property type="protein sequence ID" value="MFD2184394.1"/>
    <property type="molecule type" value="Genomic_DNA"/>
</dbReference>
<dbReference type="Proteomes" id="UP001597314">
    <property type="component" value="Unassembled WGS sequence"/>
</dbReference>
<feature type="compositionally biased region" description="Basic and acidic residues" evidence="1">
    <location>
        <begin position="16"/>
        <end position="26"/>
    </location>
</feature>
<reference evidence="4" key="1">
    <citation type="journal article" date="2019" name="Int. J. Syst. Evol. Microbiol.">
        <title>The Global Catalogue of Microorganisms (GCM) 10K type strain sequencing project: providing services to taxonomists for standard genome sequencing and annotation.</title>
        <authorList>
            <consortium name="The Broad Institute Genomics Platform"/>
            <consortium name="The Broad Institute Genome Sequencing Center for Infectious Disease"/>
            <person name="Wu L."/>
            <person name="Ma J."/>
        </authorList>
    </citation>
    <scope>NUCLEOTIDE SEQUENCE [LARGE SCALE GENOMIC DNA]</scope>
    <source>
        <strain evidence="4">CGMCC 1.6774</strain>
    </source>
</reference>
<evidence type="ECO:0000256" key="1">
    <source>
        <dbReference type="SAM" id="MobiDB-lite"/>
    </source>
</evidence>
<gene>
    <name evidence="3" type="ORF">ACFSOX_19750</name>
</gene>
<evidence type="ECO:0000259" key="2">
    <source>
        <dbReference type="Pfam" id="PF23552"/>
    </source>
</evidence>
<protein>
    <recommendedName>
        <fullName evidence="2">ParB C-terminal dimerisation domain-containing protein</fullName>
    </recommendedName>
</protein>
<dbReference type="RefSeq" id="WP_378479535.1">
    <property type="nucleotide sequence ID" value="NZ_JBHUIW010000027.1"/>
</dbReference>
<sequence length="64" mass="6726">MVGEPDAPAPTTPKDTGTRGLEKHSSDTLGLAVAIDHDGETGTLDIHVRDIDQCDDAIRRSEAG</sequence>
<keyword evidence="4" id="KW-1185">Reference proteome</keyword>
<accession>A0ABW5AN89</accession>
<name>A0ABW5AN89_9BRAD</name>
<organism evidence="3 4">
    <name type="scientific">Rhodoplanes azumiensis</name>
    <dbReference type="NCBI Taxonomy" id="1897628"/>
    <lineage>
        <taxon>Bacteria</taxon>
        <taxon>Pseudomonadati</taxon>
        <taxon>Pseudomonadota</taxon>
        <taxon>Alphaproteobacteria</taxon>
        <taxon>Hyphomicrobiales</taxon>
        <taxon>Nitrobacteraceae</taxon>
        <taxon>Rhodoplanes</taxon>
    </lineage>
</organism>
<feature type="domain" description="ParB C-terminal dimerisation" evidence="2">
    <location>
        <begin position="15"/>
        <end position="60"/>
    </location>
</feature>
<proteinExistence type="predicted"/>
<feature type="region of interest" description="Disordered" evidence="1">
    <location>
        <begin position="1"/>
        <end position="26"/>
    </location>
</feature>
<comment type="caution">
    <text evidence="3">The sequence shown here is derived from an EMBL/GenBank/DDBJ whole genome shotgun (WGS) entry which is preliminary data.</text>
</comment>
<evidence type="ECO:0000313" key="4">
    <source>
        <dbReference type="Proteomes" id="UP001597314"/>
    </source>
</evidence>
<dbReference type="InterPro" id="IPR057240">
    <property type="entry name" value="ParB_dimer_C"/>
</dbReference>